<name>A0A8S5MMW1_9CAUD</name>
<dbReference type="EMBL" id="BK014938">
    <property type="protein sequence ID" value="DAD83498.1"/>
    <property type="molecule type" value="Genomic_DNA"/>
</dbReference>
<proteinExistence type="predicted"/>
<sequence>MIPILEIKQLVVNLINYIYQDSVETVNEEDRFLYKMFFGVKDGAFDFYTQALSMYSRNQDNPNNIKVAMEYPKDKTGLPCYVIREPGKSNGPDNSIGKISGFNSTGGYLYRDSRSSNFEILCMGVNMLQSIIMSETLYSLLLASYDLLAQKFITIDFTVKELMAETDLIPTPIFIKSIGLNVSMDNMVPSLVNPNLLGKVIFEKAGLEATFMTDGKVTKTIPGVESEIKA</sequence>
<evidence type="ECO:0000313" key="1">
    <source>
        <dbReference type="EMBL" id="DAD83498.1"/>
    </source>
</evidence>
<organism evidence="1">
    <name type="scientific">Siphoviridae sp. ctxc31</name>
    <dbReference type="NCBI Taxonomy" id="2826520"/>
    <lineage>
        <taxon>Viruses</taxon>
        <taxon>Duplodnaviria</taxon>
        <taxon>Heunggongvirae</taxon>
        <taxon>Uroviricota</taxon>
        <taxon>Caudoviricetes</taxon>
    </lineage>
</organism>
<reference evidence="1" key="1">
    <citation type="journal article" date="2021" name="Proc. Natl. Acad. Sci. U.S.A.">
        <title>A Catalog of Tens of Thousands of Viruses from Human Metagenomes Reveals Hidden Associations with Chronic Diseases.</title>
        <authorList>
            <person name="Tisza M.J."/>
            <person name="Buck C.B."/>
        </authorList>
    </citation>
    <scope>NUCLEOTIDE SEQUENCE</scope>
    <source>
        <strain evidence="1">Ctxc31</strain>
    </source>
</reference>
<accession>A0A8S5MMW1</accession>
<protein>
    <submittedName>
        <fullName evidence="1">Uncharacterized protein</fullName>
    </submittedName>
</protein>